<dbReference type="SUPFAM" id="SSF48452">
    <property type="entry name" value="TPR-like"/>
    <property type="match status" value="1"/>
</dbReference>
<evidence type="ECO:0000259" key="2">
    <source>
        <dbReference type="Pfam" id="PF18073"/>
    </source>
</evidence>
<protein>
    <recommendedName>
        <fullName evidence="2">LapB rubredoxin metal binding domain-containing protein</fullName>
    </recommendedName>
</protein>
<organism evidence="3 4">
    <name type="scientific">Pseudoalteromonas luteoviolacea DSM 6061</name>
    <dbReference type="NCBI Taxonomy" id="1365250"/>
    <lineage>
        <taxon>Bacteria</taxon>
        <taxon>Pseudomonadati</taxon>
        <taxon>Pseudomonadota</taxon>
        <taxon>Gammaproteobacteria</taxon>
        <taxon>Alteromonadales</taxon>
        <taxon>Pseudoalteromonadaceae</taxon>
        <taxon>Pseudoalteromonas</taxon>
    </lineage>
</organism>
<evidence type="ECO:0000256" key="1">
    <source>
        <dbReference type="ARBA" id="ARBA00022723"/>
    </source>
</evidence>
<reference evidence="3 4" key="1">
    <citation type="submission" date="2013-07" db="EMBL/GenBank/DDBJ databases">
        <title>Comparative Genomic and Metabolomic Analysis of Twelve Strains of Pseudoalteromonas luteoviolacea.</title>
        <authorList>
            <person name="Vynne N.G."/>
            <person name="Mansson M."/>
            <person name="Gram L."/>
        </authorList>
    </citation>
    <scope>NUCLEOTIDE SEQUENCE [LARGE SCALE GENOMIC DNA]</scope>
    <source>
        <strain evidence="3 4">DSM 6061</strain>
    </source>
</reference>
<dbReference type="PATRIC" id="fig|1365250.3.peg.952"/>
<dbReference type="EMBL" id="AUYB01000081">
    <property type="protein sequence ID" value="KZN43088.1"/>
    <property type="molecule type" value="Genomic_DNA"/>
</dbReference>
<dbReference type="InterPro" id="IPR041166">
    <property type="entry name" value="Rubredoxin_2"/>
</dbReference>
<name>A0A166YPQ8_9GAMM</name>
<dbReference type="Pfam" id="PF18073">
    <property type="entry name" value="Zn_ribbon_LapB"/>
    <property type="match status" value="1"/>
</dbReference>
<proteinExistence type="predicted"/>
<dbReference type="InterPro" id="IPR011990">
    <property type="entry name" value="TPR-like_helical_dom_sf"/>
</dbReference>
<dbReference type="GO" id="GO:0046872">
    <property type="term" value="F:metal ion binding"/>
    <property type="evidence" value="ECO:0007669"/>
    <property type="project" value="UniProtKB-KW"/>
</dbReference>
<feature type="domain" description="LapB rubredoxin metal binding" evidence="2">
    <location>
        <begin position="344"/>
        <end position="371"/>
    </location>
</feature>
<dbReference type="AlphaFoldDB" id="A0A166YPQ8"/>
<evidence type="ECO:0000313" key="4">
    <source>
        <dbReference type="Proteomes" id="UP000076643"/>
    </source>
</evidence>
<comment type="caution">
    <text evidence="3">The sequence shown here is derived from an EMBL/GenBank/DDBJ whole genome shotgun (WGS) entry which is preliminary data.</text>
</comment>
<keyword evidence="4" id="KW-1185">Reference proteome</keyword>
<keyword evidence="1" id="KW-0479">Metal-binding</keyword>
<dbReference type="STRING" id="43657.S4054249_09520"/>
<accession>A0A166YPQ8</accession>
<dbReference type="Gene3D" id="1.25.40.10">
    <property type="entry name" value="Tetratricopeptide repeat domain"/>
    <property type="match status" value="2"/>
</dbReference>
<evidence type="ECO:0000313" key="3">
    <source>
        <dbReference type="EMBL" id="KZN43088.1"/>
    </source>
</evidence>
<dbReference type="Proteomes" id="UP000076643">
    <property type="component" value="Unassembled WGS sequence"/>
</dbReference>
<sequence>MIELLFLLLPVAAAYGYVMGKNSAKNLAHEQNRKITSEYSKGLKFLLDREEDQGLEHLIQLLEVSADSVEHYLTLATLFRKRGELDRAIKIHELLIEQPSLDTELVKSCRLELAQDYVMAGLLDSAESNLVVLVKAGFEDAREPIIQLYSQTRDWEKGINMYEAYSDLFIDKNSCAAIANFYCEAALESDDLLLLDKATKLAHQAIRPLYELGLDAYTRQDNVKAIYYWRKLLSEYPQISPLIINDLQTCYKSLNIALEYYELIEELLPISGVTIKIKHCQGLVEAGETAAAIEFLTDSLKREPSIRGFSYLLQLLSTKNTKIQDVLNEIDHLVTSYIATKPDYQCHKCGFTSHKLYWLCPSCKTWESVVPNRGLDGY</sequence>
<dbReference type="RefSeq" id="WP_063357206.1">
    <property type="nucleotide sequence ID" value="NZ_AQHB01000022.1"/>
</dbReference>
<gene>
    <name evidence="3" type="ORF">N475_00495</name>
</gene>